<protein>
    <submittedName>
        <fullName evidence="2">Uncharacterized protein</fullName>
    </submittedName>
</protein>
<accession>A0A4T0X5F5</accession>
<evidence type="ECO:0000313" key="2">
    <source>
        <dbReference type="EMBL" id="TID30669.1"/>
    </source>
</evidence>
<evidence type="ECO:0000256" key="1">
    <source>
        <dbReference type="SAM" id="MobiDB-lite"/>
    </source>
</evidence>
<evidence type="ECO:0000313" key="3">
    <source>
        <dbReference type="Proteomes" id="UP000307173"/>
    </source>
</evidence>
<feature type="compositionally biased region" description="Low complexity" evidence="1">
    <location>
        <begin position="136"/>
        <end position="150"/>
    </location>
</feature>
<reference evidence="2 3" key="1">
    <citation type="journal article" date="2019" name="Front. Genet.">
        <title>Whole-Genome Sequencing of the Opportunistic Yeast Pathogen Candida inconspicua Uncovers Its Hybrid Origin.</title>
        <authorList>
            <person name="Mixao V."/>
            <person name="Hansen A.P."/>
            <person name="Saus E."/>
            <person name="Boekhout T."/>
            <person name="Lass-Florl C."/>
            <person name="Gabaldon T."/>
        </authorList>
    </citation>
    <scope>NUCLEOTIDE SEQUENCE [LARGE SCALE GENOMIC DNA]</scope>
    <source>
        <strain evidence="2 3">CBS 180</strain>
    </source>
</reference>
<dbReference type="AlphaFoldDB" id="A0A4T0X5F5"/>
<keyword evidence="3" id="KW-1185">Reference proteome</keyword>
<dbReference type="EMBL" id="SELW01000126">
    <property type="protein sequence ID" value="TID30669.1"/>
    <property type="molecule type" value="Genomic_DNA"/>
</dbReference>
<organism evidence="2 3">
    <name type="scientific">Pichia inconspicua</name>
    <dbReference type="NCBI Taxonomy" id="52247"/>
    <lineage>
        <taxon>Eukaryota</taxon>
        <taxon>Fungi</taxon>
        <taxon>Dikarya</taxon>
        <taxon>Ascomycota</taxon>
        <taxon>Saccharomycotina</taxon>
        <taxon>Pichiomycetes</taxon>
        <taxon>Pichiales</taxon>
        <taxon>Pichiaceae</taxon>
        <taxon>Pichia</taxon>
    </lineage>
</organism>
<dbReference type="Proteomes" id="UP000307173">
    <property type="component" value="Unassembled WGS sequence"/>
</dbReference>
<name>A0A4T0X5F5_9ASCO</name>
<gene>
    <name evidence="2" type="ORF">CANINC_000736</name>
</gene>
<proteinExistence type="predicted"/>
<sequence length="208" mass="22832">MIRQNSNNTKRLPPKLQSSGLIVNPKYIFGCDPGENCGICQTCLELKILGTTYPNEKLVRTSLPNRVLTNEIWRRLMRVRYDDHSSNGCGKVLVPRATTTNNSNRVDNRRVVHKVIKEPVHKKAQKKKADVAPSATKSGTPSTNNTTSSVATSTAEALRCSGRVGGITWGCGQTFAVMDGLKAHWASPAGTPCLEQFVRLRRGNNNTN</sequence>
<feature type="region of interest" description="Disordered" evidence="1">
    <location>
        <begin position="119"/>
        <end position="150"/>
    </location>
</feature>
<comment type="caution">
    <text evidence="2">The sequence shown here is derived from an EMBL/GenBank/DDBJ whole genome shotgun (WGS) entry which is preliminary data.</text>
</comment>